<evidence type="ECO:0000313" key="1">
    <source>
        <dbReference type="EMBL" id="BBB93100.1"/>
    </source>
</evidence>
<sequence length="56" mass="6481">MYVQALTTLLNLNEKWDYLSDQEKRVTLEIAIEELNQFILDYDCTATGNAPVKSEE</sequence>
<dbReference type="AlphaFoldDB" id="A0A348APV2"/>
<dbReference type="KEGG" id="mana:MAMMFC1_03809"/>
<name>A0A348APV2_9FIRM</name>
<organism evidence="1 2">
    <name type="scientific">Methylomusa anaerophila</name>
    <dbReference type="NCBI Taxonomy" id="1930071"/>
    <lineage>
        <taxon>Bacteria</taxon>
        <taxon>Bacillati</taxon>
        <taxon>Bacillota</taxon>
        <taxon>Negativicutes</taxon>
        <taxon>Selenomonadales</taxon>
        <taxon>Sporomusaceae</taxon>
        <taxon>Methylomusa</taxon>
    </lineage>
</organism>
<proteinExistence type="predicted"/>
<gene>
    <name evidence="1" type="ORF">MAMMFC1_03809</name>
</gene>
<dbReference type="RefSeq" id="WP_158618818.1">
    <property type="nucleotide sequence ID" value="NZ_AP018449.1"/>
</dbReference>
<dbReference type="Proteomes" id="UP000276437">
    <property type="component" value="Chromosome"/>
</dbReference>
<accession>A0A348APV2</accession>
<keyword evidence="2" id="KW-1185">Reference proteome</keyword>
<evidence type="ECO:0000313" key="2">
    <source>
        <dbReference type="Proteomes" id="UP000276437"/>
    </source>
</evidence>
<dbReference type="EMBL" id="AP018449">
    <property type="protein sequence ID" value="BBB93100.1"/>
    <property type="molecule type" value="Genomic_DNA"/>
</dbReference>
<reference evidence="1 2" key="1">
    <citation type="journal article" date="2018" name="Int. J. Syst. Evol. Microbiol.">
        <title>Methylomusa anaerophila gen. nov., sp. nov., an anaerobic methanol-utilizing bacterium isolated from a microbial fuel cell.</title>
        <authorList>
            <person name="Amano N."/>
            <person name="Yamamuro A."/>
            <person name="Miyahara M."/>
            <person name="Kouzuma A."/>
            <person name="Abe T."/>
            <person name="Watanabe K."/>
        </authorList>
    </citation>
    <scope>NUCLEOTIDE SEQUENCE [LARGE SCALE GENOMIC DNA]</scope>
    <source>
        <strain evidence="1 2">MMFC1</strain>
    </source>
</reference>
<protein>
    <submittedName>
        <fullName evidence="1">Uncharacterized protein</fullName>
    </submittedName>
</protein>